<organism evidence="10 11">
    <name type="scientific">Paenochrobactrum gallinarii</name>
    <dbReference type="NCBI Taxonomy" id="643673"/>
    <lineage>
        <taxon>Bacteria</taxon>
        <taxon>Pseudomonadati</taxon>
        <taxon>Pseudomonadota</taxon>
        <taxon>Alphaproteobacteria</taxon>
        <taxon>Hyphomicrobiales</taxon>
        <taxon>Brucellaceae</taxon>
        <taxon>Paenochrobactrum</taxon>
    </lineage>
</organism>
<dbReference type="SUPFAM" id="SSF55486">
    <property type="entry name" value="Metalloproteases ('zincins'), catalytic domain"/>
    <property type="match status" value="1"/>
</dbReference>
<dbReference type="EC" id="3.4.15.5" evidence="10"/>
<comment type="cofactor">
    <cofactor evidence="7">
        <name>Zn(2+)</name>
        <dbReference type="ChEBI" id="CHEBI:29105"/>
    </cofactor>
    <text evidence="7">Binds 1 zinc ion.</text>
</comment>
<evidence type="ECO:0000256" key="1">
    <source>
        <dbReference type="ARBA" id="ARBA00006040"/>
    </source>
</evidence>
<dbReference type="CDD" id="cd06456">
    <property type="entry name" value="M3A_DCP"/>
    <property type="match status" value="1"/>
</dbReference>
<keyword evidence="2 7" id="KW-0645">Protease</keyword>
<dbReference type="AlphaFoldDB" id="A0A841LVP5"/>
<dbReference type="GO" id="GO:0005829">
    <property type="term" value="C:cytosol"/>
    <property type="evidence" value="ECO:0007669"/>
    <property type="project" value="TreeGrafter"/>
</dbReference>
<evidence type="ECO:0000313" key="11">
    <source>
        <dbReference type="Proteomes" id="UP000555393"/>
    </source>
</evidence>
<dbReference type="PANTHER" id="PTHR43660">
    <property type="entry name" value="DIPEPTIDYL CARBOXYPEPTIDASE"/>
    <property type="match status" value="1"/>
</dbReference>
<dbReference type="FunFam" id="3.40.390.10:FF:000009">
    <property type="entry name" value="Oligopeptidase A"/>
    <property type="match status" value="1"/>
</dbReference>
<evidence type="ECO:0000256" key="2">
    <source>
        <dbReference type="ARBA" id="ARBA00022670"/>
    </source>
</evidence>
<dbReference type="RefSeq" id="WP_184221063.1">
    <property type="nucleotide sequence ID" value="NZ_JACIIU010000003.1"/>
</dbReference>
<protein>
    <submittedName>
        <fullName evidence="10">Peptidyl-dipeptidase Dcp</fullName>
        <ecNumber evidence="10">3.4.15.5</ecNumber>
    </submittedName>
</protein>
<keyword evidence="4 7" id="KW-0378">Hydrolase</keyword>
<dbReference type="Proteomes" id="UP000555393">
    <property type="component" value="Unassembled WGS sequence"/>
</dbReference>
<proteinExistence type="inferred from homology"/>
<dbReference type="InterPro" id="IPR001567">
    <property type="entry name" value="Pept_M3A_M3B_dom"/>
</dbReference>
<dbReference type="Pfam" id="PF01432">
    <property type="entry name" value="Peptidase_M3"/>
    <property type="match status" value="1"/>
</dbReference>
<evidence type="ECO:0000259" key="9">
    <source>
        <dbReference type="Pfam" id="PF01432"/>
    </source>
</evidence>
<dbReference type="EMBL" id="JACIIU010000003">
    <property type="protein sequence ID" value="MBB6260567.1"/>
    <property type="molecule type" value="Genomic_DNA"/>
</dbReference>
<reference evidence="10 11" key="1">
    <citation type="submission" date="2020-08" db="EMBL/GenBank/DDBJ databases">
        <title>Genomic Encyclopedia of Type Strains, Phase IV (KMG-IV): sequencing the most valuable type-strain genomes for metagenomic binning, comparative biology and taxonomic classification.</title>
        <authorList>
            <person name="Goeker M."/>
        </authorList>
    </citation>
    <scope>NUCLEOTIDE SEQUENCE [LARGE SCALE GENOMIC DNA]</scope>
    <source>
        <strain evidence="10 11">DSM 22336</strain>
    </source>
</reference>
<dbReference type="InterPro" id="IPR024077">
    <property type="entry name" value="Neurolysin/TOP_dom2"/>
</dbReference>
<feature type="region of interest" description="Disordered" evidence="8">
    <location>
        <begin position="1"/>
        <end position="21"/>
    </location>
</feature>
<dbReference type="GO" id="GO:0008241">
    <property type="term" value="F:peptidyl-dipeptidase activity"/>
    <property type="evidence" value="ECO:0007669"/>
    <property type="project" value="UniProtKB-EC"/>
</dbReference>
<evidence type="ECO:0000256" key="4">
    <source>
        <dbReference type="ARBA" id="ARBA00022801"/>
    </source>
</evidence>
<sequence>MSDSKATTSSSNNPGNKTAQNALTHWDGALGLPDFNAFTDDDFGQAFEAAFAQDLHEVEALVANEAEPTIDNVLKALQLSGKALERVSSIFWMRAGAHSNDTIQALERDVAPKMSRHYSRIMMDPLLFAKVDALYEKRDTLNLDAETLRVLEKIWKGFVRSGAKLDKSGKAELAGINEELASLGASFSQHVLKDESQWALYLDSENDLAGLPDFLRNAMRNAAEERGRADAWAVTLSRSIIEPFLTFSQNRNLREQAFTAWAHRGQNNDANDNQAIVAQMLKLRERKAKLLGYDNFAAFKLDDTMAKSPDAVMNLLEPVWEKARAKAAEEEAELTDLIIKQGGNHKVAPWDWRFYAEQVRAEKFAFDEAELKPYLQLDKIIQASFDVATRLFGIRFEEKKGIKTWHPDVRVFEVFNADGSRRGLFLADYFARTSKRSGAWMSALQSAHKLDGGQQPIIYNVMNFAKPAESEPALLSLDDARTLFHEFGHALHGLLTDVTWPAVAGTSVSRDFVELPSQLYEHWLTVPEILEKYAVHYRTGEALPKALLDKVLAAQTFNAGFQTVEFTASALVDMAFHTSPTKIDDPIEFEKQTLAKLSMPDAIIMRHRTPHFTHVFSGDGYSAGYYSYMWSEVLDADAFAAFEESGDPFNPELAANLKKYIYAAGGSADPEELYKKFRGKMPSPEAMIANRGLNK</sequence>
<dbReference type="InterPro" id="IPR045090">
    <property type="entry name" value="Pept_M3A_M3B"/>
</dbReference>
<evidence type="ECO:0000256" key="7">
    <source>
        <dbReference type="RuleBase" id="RU003435"/>
    </source>
</evidence>
<name>A0A841LVP5_9HYPH</name>
<keyword evidence="11" id="KW-1185">Reference proteome</keyword>
<dbReference type="GO" id="GO:0046872">
    <property type="term" value="F:metal ion binding"/>
    <property type="evidence" value="ECO:0007669"/>
    <property type="project" value="UniProtKB-UniRule"/>
</dbReference>
<gene>
    <name evidence="10" type="ORF">FHS77_001101</name>
</gene>
<keyword evidence="5 7" id="KW-0862">Zinc</keyword>
<dbReference type="Gene3D" id="3.40.390.10">
    <property type="entry name" value="Collagenase (Catalytic Domain)"/>
    <property type="match status" value="1"/>
</dbReference>
<evidence type="ECO:0000256" key="6">
    <source>
        <dbReference type="ARBA" id="ARBA00023049"/>
    </source>
</evidence>
<dbReference type="PANTHER" id="PTHR43660:SF1">
    <property type="entry name" value="DIPEPTIDYL CARBOXYPEPTIDASE"/>
    <property type="match status" value="1"/>
</dbReference>
<evidence type="ECO:0000256" key="8">
    <source>
        <dbReference type="SAM" id="MobiDB-lite"/>
    </source>
</evidence>
<accession>A0A841LVP5</accession>
<dbReference type="InterPro" id="IPR034005">
    <property type="entry name" value="M3A_DCP"/>
</dbReference>
<comment type="similarity">
    <text evidence="1 7">Belongs to the peptidase M3 family.</text>
</comment>
<dbReference type="Gene3D" id="1.10.1370.40">
    <property type="match status" value="1"/>
</dbReference>
<keyword evidence="3 7" id="KW-0479">Metal-binding</keyword>
<dbReference type="InterPro" id="IPR024079">
    <property type="entry name" value="MetalloPept_cat_dom_sf"/>
</dbReference>
<comment type="caution">
    <text evidence="10">The sequence shown here is derived from an EMBL/GenBank/DDBJ whole genome shotgun (WGS) entry which is preliminary data.</text>
</comment>
<dbReference type="GO" id="GO:0006508">
    <property type="term" value="P:proteolysis"/>
    <property type="evidence" value="ECO:0007669"/>
    <property type="project" value="UniProtKB-KW"/>
</dbReference>
<dbReference type="GO" id="GO:0004180">
    <property type="term" value="F:carboxypeptidase activity"/>
    <property type="evidence" value="ECO:0007669"/>
    <property type="project" value="UniProtKB-KW"/>
</dbReference>
<dbReference type="GO" id="GO:0004222">
    <property type="term" value="F:metalloendopeptidase activity"/>
    <property type="evidence" value="ECO:0007669"/>
    <property type="project" value="InterPro"/>
</dbReference>
<feature type="domain" description="Peptidase M3A/M3B catalytic" evidence="9">
    <location>
        <begin position="245"/>
        <end position="692"/>
    </location>
</feature>
<keyword evidence="6 7" id="KW-0482">Metalloprotease</keyword>
<dbReference type="Gene3D" id="1.10.1370.10">
    <property type="entry name" value="Neurolysin, domain 3"/>
    <property type="match status" value="1"/>
</dbReference>
<evidence type="ECO:0000256" key="5">
    <source>
        <dbReference type="ARBA" id="ARBA00022833"/>
    </source>
</evidence>
<evidence type="ECO:0000313" key="10">
    <source>
        <dbReference type="EMBL" id="MBB6260567.1"/>
    </source>
</evidence>
<evidence type="ECO:0000256" key="3">
    <source>
        <dbReference type="ARBA" id="ARBA00022723"/>
    </source>
</evidence>
<keyword evidence="10" id="KW-0121">Carboxypeptidase</keyword>